<dbReference type="GO" id="GO:0016787">
    <property type="term" value="F:hydrolase activity"/>
    <property type="evidence" value="ECO:0007669"/>
    <property type="project" value="UniProtKB-KW"/>
</dbReference>
<dbReference type="RefSeq" id="WP_145420083.1">
    <property type="nucleotide sequence ID" value="NZ_CP036526.1"/>
</dbReference>
<dbReference type="InterPro" id="IPR014576">
    <property type="entry name" value="Pesterase_YhaO"/>
</dbReference>
<dbReference type="InterPro" id="IPR050535">
    <property type="entry name" value="DNA_Repair-Maintenance_Comp"/>
</dbReference>
<proteinExistence type="predicted"/>
<keyword evidence="1" id="KW-0378">Hydrolase</keyword>
<sequence>MTKRRILHAADIHLDSPLQKLSQYEDAPVQQIRDASRDALNNLTDLAIDQAVDLVVVAGDLYDGNWKETRTGMFFVKQATKLRDAGIPILVIRGNHDAANIMTNSLPLPANPDGSPIMMADEKVDTRVFDDLGIAVHGRSFGKRAEKDGMVKHYPSPHSGMFNLGLLHTSLLGGDGHDPYAPCTPAELTNKEYDYWALGHIHVRGEHGVADGAPIVFSGNIQGRHINETGEKGCILVDIDDKNQTKRTFHPLDVARWELCSIDASEMQSTDDLLEAFGDWLAKQLPQVGDRLLVTRVRVHGNSPLHNKLHQRSRHIEDELRAITISHGEGQTWLETFRVRTNVIADASLSVDMEGPMKSLSHVVGDLKSDPELAAIVATELRNLAGKLPTEVSLCDEIGEDASQWAQELIAAASADLVGRLQGNGQEAGQ</sequence>
<evidence type="ECO:0000256" key="1">
    <source>
        <dbReference type="ARBA" id="ARBA00022801"/>
    </source>
</evidence>
<dbReference type="CDD" id="cd00840">
    <property type="entry name" value="MPP_Mre11_N"/>
    <property type="match status" value="1"/>
</dbReference>
<name>A0A517NYW7_9BACT</name>
<dbReference type="EMBL" id="CP036526">
    <property type="protein sequence ID" value="QDT12305.1"/>
    <property type="molecule type" value="Genomic_DNA"/>
</dbReference>
<dbReference type="InterPro" id="IPR029052">
    <property type="entry name" value="Metallo-depent_PP-like"/>
</dbReference>
<evidence type="ECO:0000259" key="2">
    <source>
        <dbReference type="Pfam" id="PF00149"/>
    </source>
</evidence>
<organism evidence="3 4">
    <name type="scientific">Stieleria marina</name>
    <dbReference type="NCBI Taxonomy" id="1930275"/>
    <lineage>
        <taxon>Bacteria</taxon>
        <taxon>Pseudomonadati</taxon>
        <taxon>Planctomycetota</taxon>
        <taxon>Planctomycetia</taxon>
        <taxon>Pirellulales</taxon>
        <taxon>Pirellulaceae</taxon>
        <taxon>Stieleria</taxon>
    </lineage>
</organism>
<feature type="domain" description="Calcineurin-like phosphoesterase" evidence="2">
    <location>
        <begin position="5"/>
        <end position="203"/>
    </location>
</feature>
<dbReference type="OrthoDB" id="9773856at2"/>
<dbReference type="InterPro" id="IPR041796">
    <property type="entry name" value="Mre11_N"/>
</dbReference>
<evidence type="ECO:0000313" key="4">
    <source>
        <dbReference type="Proteomes" id="UP000319817"/>
    </source>
</evidence>
<dbReference type="AlphaFoldDB" id="A0A517NYW7"/>
<keyword evidence="4" id="KW-1185">Reference proteome</keyword>
<dbReference type="Pfam" id="PF00149">
    <property type="entry name" value="Metallophos"/>
    <property type="match status" value="1"/>
</dbReference>
<reference evidence="3 4" key="1">
    <citation type="submission" date="2019-02" db="EMBL/GenBank/DDBJ databases">
        <title>Deep-cultivation of Planctomycetes and their phenomic and genomic characterization uncovers novel biology.</title>
        <authorList>
            <person name="Wiegand S."/>
            <person name="Jogler M."/>
            <person name="Boedeker C."/>
            <person name="Pinto D."/>
            <person name="Vollmers J."/>
            <person name="Rivas-Marin E."/>
            <person name="Kohn T."/>
            <person name="Peeters S.H."/>
            <person name="Heuer A."/>
            <person name="Rast P."/>
            <person name="Oberbeckmann S."/>
            <person name="Bunk B."/>
            <person name="Jeske O."/>
            <person name="Meyerdierks A."/>
            <person name="Storesund J.E."/>
            <person name="Kallscheuer N."/>
            <person name="Luecker S."/>
            <person name="Lage O.M."/>
            <person name="Pohl T."/>
            <person name="Merkel B.J."/>
            <person name="Hornburger P."/>
            <person name="Mueller R.-W."/>
            <person name="Bruemmer F."/>
            <person name="Labrenz M."/>
            <person name="Spormann A.M."/>
            <person name="Op den Camp H."/>
            <person name="Overmann J."/>
            <person name="Amann R."/>
            <person name="Jetten M.S.M."/>
            <person name="Mascher T."/>
            <person name="Medema M.H."/>
            <person name="Devos D.P."/>
            <person name="Kaster A.-K."/>
            <person name="Ovreas L."/>
            <person name="Rohde M."/>
            <person name="Galperin M.Y."/>
            <person name="Jogler C."/>
        </authorList>
    </citation>
    <scope>NUCLEOTIDE SEQUENCE [LARGE SCALE GENOMIC DNA]</scope>
    <source>
        <strain evidence="3 4">K23_9</strain>
    </source>
</reference>
<evidence type="ECO:0000313" key="3">
    <source>
        <dbReference type="EMBL" id="QDT12305.1"/>
    </source>
</evidence>
<accession>A0A517NYW7</accession>
<dbReference type="PANTHER" id="PTHR30337:SF7">
    <property type="entry name" value="PHOSPHOESTERASE"/>
    <property type="match status" value="1"/>
</dbReference>
<dbReference type="InterPro" id="IPR004843">
    <property type="entry name" value="Calcineurin-like_PHP"/>
</dbReference>
<dbReference type="PIRSF" id="PIRSF033091">
    <property type="entry name" value="Pesterase_YhaO"/>
    <property type="match status" value="1"/>
</dbReference>
<protein>
    <submittedName>
        <fullName evidence="3">Putative metallophosphoesterase YhaO</fullName>
    </submittedName>
</protein>
<gene>
    <name evidence="3" type="primary">yhaO_1</name>
    <name evidence="3" type="ORF">K239x_43140</name>
</gene>
<dbReference type="PANTHER" id="PTHR30337">
    <property type="entry name" value="COMPONENT OF ATP-DEPENDENT DSDNA EXONUCLEASE"/>
    <property type="match status" value="1"/>
</dbReference>
<dbReference type="SUPFAM" id="SSF56300">
    <property type="entry name" value="Metallo-dependent phosphatases"/>
    <property type="match status" value="1"/>
</dbReference>
<dbReference type="Proteomes" id="UP000319817">
    <property type="component" value="Chromosome"/>
</dbReference>
<dbReference type="Gene3D" id="3.60.21.10">
    <property type="match status" value="1"/>
</dbReference>